<feature type="transmembrane region" description="Helical" evidence="1">
    <location>
        <begin position="70"/>
        <end position="91"/>
    </location>
</feature>
<sequence>MSNAEAASQEEMIQAVYHFAAEKMRDGASNQEIQKALMEQGVDEESAGIIVTQLNELRDQQAKEAGQKNMMFGALWCIGGIVVTALTYSAASEGAPTWWPGARLFLVLSSSSGGCFRPGCEWLVCVTD</sequence>
<dbReference type="RefSeq" id="WP_155362480.1">
    <property type="nucleotide sequence ID" value="NZ_CP043930.1"/>
</dbReference>
<protein>
    <submittedName>
        <fullName evidence="2">Uncharacterized protein</fullName>
    </submittedName>
</protein>
<proteinExistence type="predicted"/>
<keyword evidence="3" id="KW-1185">Reference proteome</keyword>
<keyword evidence="1" id="KW-0812">Transmembrane</keyword>
<keyword evidence="1" id="KW-0472">Membrane</keyword>
<dbReference type="AlphaFoldDB" id="A0A6I6A7H0"/>
<dbReference type="KEGG" id="gim:F1728_00755"/>
<name>A0A6I6A7H0_9PLAN</name>
<dbReference type="Proteomes" id="UP000427281">
    <property type="component" value="Chromosome"/>
</dbReference>
<evidence type="ECO:0000313" key="2">
    <source>
        <dbReference type="EMBL" id="QGQ21315.1"/>
    </source>
</evidence>
<dbReference type="EMBL" id="CP043930">
    <property type="protein sequence ID" value="QGQ21315.1"/>
    <property type="molecule type" value="Genomic_DNA"/>
</dbReference>
<keyword evidence="1" id="KW-1133">Transmembrane helix</keyword>
<accession>A0A6I6A7H0</accession>
<reference evidence="2 3" key="1">
    <citation type="submission" date="2019-09" db="EMBL/GenBank/DDBJ databases">
        <title>Gimesia benthica sp. nov., a novel bacterium isolated from deep-sea water of the Northwest Indian Ocean.</title>
        <authorList>
            <person name="Dai X."/>
        </authorList>
    </citation>
    <scope>NUCLEOTIDE SEQUENCE [LARGE SCALE GENOMIC DNA]</scope>
    <source>
        <strain evidence="2 3">E7</strain>
    </source>
</reference>
<evidence type="ECO:0000313" key="3">
    <source>
        <dbReference type="Proteomes" id="UP000427281"/>
    </source>
</evidence>
<gene>
    <name evidence="2" type="ORF">F1728_00755</name>
</gene>
<evidence type="ECO:0000256" key="1">
    <source>
        <dbReference type="SAM" id="Phobius"/>
    </source>
</evidence>
<organism evidence="2 3">
    <name type="scientific">Gimesia benthica</name>
    <dbReference type="NCBI Taxonomy" id="2608982"/>
    <lineage>
        <taxon>Bacteria</taxon>
        <taxon>Pseudomonadati</taxon>
        <taxon>Planctomycetota</taxon>
        <taxon>Planctomycetia</taxon>
        <taxon>Planctomycetales</taxon>
        <taxon>Planctomycetaceae</taxon>
        <taxon>Gimesia</taxon>
    </lineage>
</organism>